<reference evidence="2 3" key="1">
    <citation type="submission" date="2024-01" db="EMBL/GenBank/DDBJ databases">
        <title>Genome assemblies of Stephania.</title>
        <authorList>
            <person name="Yang L."/>
        </authorList>
    </citation>
    <scope>NUCLEOTIDE SEQUENCE [LARGE SCALE GENOMIC DNA]</scope>
    <source>
        <strain evidence="2">JXDWG</strain>
        <tissue evidence="2">Leaf</tissue>
    </source>
</reference>
<keyword evidence="3" id="KW-1185">Reference proteome</keyword>
<gene>
    <name evidence="2" type="ORF">Scep_019792</name>
</gene>
<comment type="caution">
    <text evidence="2">The sequence shown here is derived from an EMBL/GenBank/DDBJ whole genome shotgun (WGS) entry which is preliminary data.</text>
</comment>
<evidence type="ECO:0000313" key="2">
    <source>
        <dbReference type="EMBL" id="KAK9112273.1"/>
    </source>
</evidence>
<dbReference type="EMBL" id="JBBNAG010000008">
    <property type="protein sequence ID" value="KAK9112273.1"/>
    <property type="molecule type" value="Genomic_DNA"/>
</dbReference>
<organism evidence="2 3">
    <name type="scientific">Stephania cephalantha</name>
    <dbReference type="NCBI Taxonomy" id="152367"/>
    <lineage>
        <taxon>Eukaryota</taxon>
        <taxon>Viridiplantae</taxon>
        <taxon>Streptophyta</taxon>
        <taxon>Embryophyta</taxon>
        <taxon>Tracheophyta</taxon>
        <taxon>Spermatophyta</taxon>
        <taxon>Magnoliopsida</taxon>
        <taxon>Ranunculales</taxon>
        <taxon>Menispermaceae</taxon>
        <taxon>Menispermoideae</taxon>
        <taxon>Cissampelideae</taxon>
        <taxon>Stephania</taxon>
    </lineage>
</organism>
<sequence length="168" mass="18176">MEVSTPKSIRLLLEQSIASSSFVEVMPHCPLLLCLVGDRSVRQRATPSLLHAVPHAYALLATSESPLLLAGVLTPLAGVWWISAAARHRPQSRATSSPALCPSAVSPQPPPCDRRSPDFVSLEPPFAPRVACEPLSALLVAAPDRLAGASHRRRRRRSGRSILLRARF</sequence>
<proteinExistence type="predicted"/>
<feature type="region of interest" description="Disordered" evidence="1">
    <location>
        <begin position="93"/>
        <end position="117"/>
    </location>
</feature>
<evidence type="ECO:0000256" key="1">
    <source>
        <dbReference type="SAM" id="MobiDB-lite"/>
    </source>
</evidence>
<evidence type="ECO:0000313" key="3">
    <source>
        <dbReference type="Proteomes" id="UP001419268"/>
    </source>
</evidence>
<accession>A0AAP0IBJ8</accession>
<dbReference type="AlphaFoldDB" id="A0AAP0IBJ8"/>
<protein>
    <submittedName>
        <fullName evidence="2">Uncharacterized protein</fullName>
    </submittedName>
</protein>
<name>A0AAP0IBJ8_9MAGN</name>
<dbReference type="Proteomes" id="UP001419268">
    <property type="component" value="Unassembled WGS sequence"/>
</dbReference>